<dbReference type="OrthoDB" id="9816564at2"/>
<sequence>MRCTLCNSETILYSEIQNKKYCKCTTCDGILLHTSHFLSVVAEKERYELHQNDVTDSGYQNFVYPIIEQVQNDYSSNHKGLDFGSGSNSVITYLLNNNKYHISTYDPFFDINDDALKKKYDYIVCCEVMEHFYSPSKEFKLLHSILLPNGALYCKTNLYDSSIDFKTWWYKNDTTHVFFYSSKTLHWIKEKFQFKSLEITDNFIVLRKE</sequence>
<keyword evidence="1" id="KW-0489">Methyltransferase</keyword>
<dbReference type="AlphaFoldDB" id="A0A554VQU4"/>
<evidence type="ECO:0000313" key="2">
    <source>
        <dbReference type="Proteomes" id="UP000318833"/>
    </source>
</evidence>
<dbReference type="InterPro" id="IPR029063">
    <property type="entry name" value="SAM-dependent_MTases_sf"/>
</dbReference>
<proteinExistence type="predicted"/>
<reference evidence="1 2" key="1">
    <citation type="submission" date="2019-07" db="EMBL/GenBank/DDBJ databases">
        <title>The draft genome sequence of Aquimarina algiphila M91.</title>
        <authorList>
            <person name="Meng X."/>
        </authorList>
    </citation>
    <scope>NUCLEOTIDE SEQUENCE [LARGE SCALE GENOMIC DNA]</scope>
    <source>
        <strain evidence="1 2">M91</strain>
    </source>
</reference>
<name>A0A554VQU4_9FLAO</name>
<protein>
    <submittedName>
        <fullName evidence="1">Class I SAM-dependent methyltransferase</fullName>
    </submittedName>
</protein>
<comment type="caution">
    <text evidence="1">The sequence shown here is derived from an EMBL/GenBank/DDBJ whole genome shotgun (WGS) entry which is preliminary data.</text>
</comment>
<dbReference type="GO" id="GO:0008168">
    <property type="term" value="F:methyltransferase activity"/>
    <property type="evidence" value="ECO:0007669"/>
    <property type="project" value="UniProtKB-KW"/>
</dbReference>
<dbReference type="EMBL" id="VLNR01000003">
    <property type="protein sequence ID" value="TSE10985.1"/>
    <property type="molecule type" value="Genomic_DNA"/>
</dbReference>
<dbReference type="Pfam" id="PF13489">
    <property type="entry name" value="Methyltransf_23"/>
    <property type="match status" value="1"/>
</dbReference>
<dbReference type="SUPFAM" id="SSF53335">
    <property type="entry name" value="S-adenosyl-L-methionine-dependent methyltransferases"/>
    <property type="match status" value="1"/>
</dbReference>
<organism evidence="1 2">
    <name type="scientific">Aquimarina algiphila</name>
    <dbReference type="NCBI Taxonomy" id="2047982"/>
    <lineage>
        <taxon>Bacteria</taxon>
        <taxon>Pseudomonadati</taxon>
        <taxon>Bacteroidota</taxon>
        <taxon>Flavobacteriia</taxon>
        <taxon>Flavobacteriales</taxon>
        <taxon>Flavobacteriaceae</taxon>
        <taxon>Aquimarina</taxon>
    </lineage>
</organism>
<dbReference type="Gene3D" id="3.40.50.150">
    <property type="entry name" value="Vaccinia Virus protein VP39"/>
    <property type="match status" value="1"/>
</dbReference>
<keyword evidence="1" id="KW-0808">Transferase</keyword>
<accession>A0A554VQU4</accession>
<dbReference type="Proteomes" id="UP000318833">
    <property type="component" value="Unassembled WGS sequence"/>
</dbReference>
<keyword evidence="2" id="KW-1185">Reference proteome</keyword>
<gene>
    <name evidence="1" type="ORF">FOF46_01785</name>
</gene>
<dbReference type="GO" id="GO:0032259">
    <property type="term" value="P:methylation"/>
    <property type="evidence" value="ECO:0007669"/>
    <property type="project" value="UniProtKB-KW"/>
</dbReference>
<dbReference type="RefSeq" id="WP_143915292.1">
    <property type="nucleotide sequence ID" value="NZ_CANMIK010000056.1"/>
</dbReference>
<evidence type="ECO:0000313" key="1">
    <source>
        <dbReference type="EMBL" id="TSE10985.1"/>
    </source>
</evidence>